<proteinExistence type="predicted"/>
<dbReference type="PANTHER" id="PTHR10666">
    <property type="entry name" value="UBIQUITIN"/>
    <property type="match status" value="1"/>
</dbReference>
<accession>A0AAP0K5P8</accession>
<dbReference type="Proteomes" id="UP001417504">
    <property type="component" value="Unassembled WGS sequence"/>
</dbReference>
<dbReference type="PROSITE" id="PS50053">
    <property type="entry name" value="UBIQUITIN_2"/>
    <property type="match status" value="5"/>
</dbReference>
<dbReference type="SMART" id="SM00213">
    <property type="entry name" value="UBQ"/>
    <property type="match status" value="5"/>
</dbReference>
<feature type="domain" description="Ubiquitin-like" evidence="2">
    <location>
        <begin position="296"/>
        <end position="368"/>
    </location>
</feature>
<evidence type="ECO:0000259" key="2">
    <source>
        <dbReference type="PROSITE" id="PS50053"/>
    </source>
</evidence>
<protein>
    <recommendedName>
        <fullName evidence="2">Ubiquitin-like domain-containing protein</fullName>
    </recommendedName>
</protein>
<feature type="domain" description="Ubiquitin-like" evidence="2">
    <location>
        <begin position="78"/>
        <end position="148"/>
    </location>
</feature>
<feature type="domain" description="Ubiquitin-like" evidence="2">
    <location>
        <begin position="151"/>
        <end position="220"/>
    </location>
</feature>
<dbReference type="AlphaFoldDB" id="A0AAP0K5P8"/>
<sequence length="368" mass="42130">MGYMNIYLRVRKTIAVRVKNSCTVQDLKTKYQDVEDIPERHQLFFVGKQLEVGSTKLAQYGIKNGSTVDIFDQSQAPIKIYIKRTQDIERISLDVSKSDSIHDVKARIQFMEGSPTNDFAIVYGGKHLEDSKTLSDYSIQSGSTLYLLDIKKIFVFLPTGEKIELEVQRWHTVENVKAMVESMAEVQTKEQILTLDGRHLEDGRKLSEYNINKGSKLHLIQGMEMVVLTNEGNIVVTMGSSDTVGHMKEKILEKKGIPVYDQILLFNMEQLDDAETLSYYGIDRGSELLLVINTTMQIFVRSPRGNTLSFFVQRADTIKDLKLQIEEKEKIPFGKLKLIYEGKLLKDVYTLAECNIQKESNLHLHVYF</sequence>
<dbReference type="Gene3D" id="3.10.20.90">
    <property type="entry name" value="Phosphatidylinositol 3-kinase Catalytic Subunit, Chain A, domain 1"/>
    <property type="match status" value="5"/>
</dbReference>
<evidence type="ECO:0000256" key="1">
    <source>
        <dbReference type="ARBA" id="ARBA00022499"/>
    </source>
</evidence>
<dbReference type="InterPro" id="IPR029071">
    <property type="entry name" value="Ubiquitin-like_domsf"/>
</dbReference>
<keyword evidence="4" id="KW-1185">Reference proteome</keyword>
<dbReference type="GO" id="GO:0003729">
    <property type="term" value="F:mRNA binding"/>
    <property type="evidence" value="ECO:0007669"/>
    <property type="project" value="UniProtKB-ARBA"/>
</dbReference>
<evidence type="ECO:0000313" key="4">
    <source>
        <dbReference type="Proteomes" id="UP001417504"/>
    </source>
</evidence>
<feature type="domain" description="Ubiquitin-like" evidence="2">
    <location>
        <begin position="223"/>
        <end position="293"/>
    </location>
</feature>
<feature type="domain" description="Ubiquitin-like" evidence="2">
    <location>
        <begin position="4"/>
        <end position="77"/>
    </location>
</feature>
<dbReference type="InterPro" id="IPR019956">
    <property type="entry name" value="Ubiquitin_dom"/>
</dbReference>
<evidence type="ECO:0000313" key="3">
    <source>
        <dbReference type="EMBL" id="KAK9146361.1"/>
    </source>
</evidence>
<name>A0AAP0K5P8_9MAGN</name>
<dbReference type="Pfam" id="PF00240">
    <property type="entry name" value="ubiquitin"/>
    <property type="match status" value="5"/>
</dbReference>
<comment type="caution">
    <text evidence="3">The sequence shown here is derived from an EMBL/GenBank/DDBJ whole genome shotgun (WGS) entry which is preliminary data.</text>
</comment>
<dbReference type="InterPro" id="IPR000626">
    <property type="entry name" value="Ubiquitin-like_dom"/>
</dbReference>
<dbReference type="EMBL" id="JBBNAE010000002">
    <property type="protein sequence ID" value="KAK9146361.1"/>
    <property type="molecule type" value="Genomic_DNA"/>
</dbReference>
<organism evidence="3 4">
    <name type="scientific">Stephania japonica</name>
    <dbReference type="NCBI Taxonomy" id="461633"/>
    <lineage>
        <taxon>Eukaryota</taxon>
        <taxon>Viridiplantae</taxon>
        <taxon>Streptophyta</taxon>
        <taxon>Embryophyta</taxon>
        <taxon>Tracheophyta</taxon>
        <taxon>Spermatophyta</taxon>
        <taxon>Magnoliopsida</taxon>
        <taxon>Ranunculales</taxon>
        <taxon>Menispermaceae</taxon>
        <taxon>Menispermoideae</taxon>
        <taxon>Cissampelideae</taxon>
        <taxon>Stephania</taxon>
    </lineage>
</organism>
<dbReference type="SUPFAM" id="SSF54236">
    <property type="entry name" value="Ubiquitin-like"/>
    <property type="match status" value="5"/>
</dbReference>
<reference evidence="3 4" key="1">
    <citation type="submission" date="2024-01" db="EMBL/GenBank/DDBJ databases">
        <title>Genome assemblies of Stephania.</title>
        <authorList>
            <person name="Yang L."/>
        </authorList>
    </citation>
    <scope>NUCLEOTIDE SEQUENCE [LARGE SCALE GENOMIC DNA]</scope>
    <source>
        <strain evidence="3">QJT</strain>
        <tissue evidence="3">Leaf</tissue>
    </source>
</reference>
<dbReference type="PRINTS" id="PR00348">
    <property type="entry name" value="UBIQUITIN"/>
</dbReference>
<dbReference type="CDD" id="cd17039">
    <property type="entry name" value="Ubl_ubiquitin_like"/>
    <property type="match status" value="2"/>
</dbReference>
<dbReference type="InterPro" id="IPR050158">
    <property type="entry name" value="Ubiquitin_ubiquitin-like"/>
</dbReference>
<gene>
    <name evidence="3" type="ORF">Sjap_006264</name>
</gene>
<keyword evidence="1" id="KW-1017">Isopeptide bond</keyword>